<evidence type="ECO:0008006" key="4">
    <source>
        <dbReference type="Google" id="ProtNLM"/>
    </source>
</evidence>
<evidence type="ECO:0000313" key="3">
    <source>
        <dbReference type="Proteomes" id="UP000245468"/>
    </source>
</evidence>
<dbReference type="EMBL" id="CP029346">
    <property type="protein sequence ID" value="AWL08145.1"/>
    <property type="molecule type" value="Genomic_DNA"/>
</dbReference>
<dbReference type="PROSITE" id="PS51257">
    <property type="entry name" value="PROKAR_LIPOPROTEIN"/>
    <property type="match status" value="1"/>
</dbReference>
<gene>
    <name evidence="2" type="ORF">HME7025_00262</name>
</gene>
<name>A0A2S2DRZ1_9BACT</name>
<protein>
    <recommendedName>
        <fullName evidence="4">PE-PGRS family protein</fullName>
    </recommendedName>
</protein>
<feature type="signal peptide" evidence="1">
    <location>
        <begin position="1"/>
        <end position="28"/>
    </location>
</feature>
<proteinExistence type="predicted"/>
<dbReference type="Proteomes" id="UP000245468">
    <property type="component" value="Chromosome"/>
</dbReference>
<reference evidence="3" key="1">
    <citation type="submission" date="2018-05" db="EMBL/GenBank/DDBJ databases">
        <title>Pseudarcicella sp. HME7025 Genome sequencing and assembly.</title>
        <authorList>
            <person name="Kim H."/>
            <person name="Kang H."/>
            <person name="Joh K."/>
        </authorList>
    </citation>
    <scope>NUCLEOTIDE SEQUENCE [LARGE SCALE GENOMIC DNA]</scope>
    <source>
        <strain evidence="3">HME7025</strain>
    </source>
</reference>
<evidence type="ECO:0000256" key="1">
    <source>
        <dbReference type="SAM" id="SignalP"/>
    </source>
</evidence>
<organism evidence="2 3">
    <name type="scientific">Aquirufa nivalisilvae</name>
    <dbReference type="NCBI Taxonomy" id="2516557"/>
    <lineage>
        <taxon>Bacteria</taxon>
        <taxon>Pseudomonadati</taxon>
        <taxon>Bacteroidota</taxon>
        <taxon>Cytophagia</taxon>
        <taxon>Cytophagales</taxon>
        <taxon>Flectobacillaceae</taxon>
        <taxon>Aquirufa</taxon>
    </lineage>
</organism>
<dbReference type="KEGG" id="psez:HME7025_00262"/>
<dbReference type="AlphaFoldDB" id="A0A2S2DRZ1"/>
<dbReference type="RefSeq" id="WP_109321914.1">
    <property type="nucleotide sequence ID" value="NZ_CP029346.1"/>
</dbReference>
<feature type="chain" id="PRO_5015602079" description="PE-PGRS family protein" evidence="1">
    <location>
        <begin position="29"/>
        <end position="318"/>
    </location>
</feature>
<dbReference type="OrthoDB" id="9798438at2"/>
<keyword evidence="3" id="KW-1185">Reference proteome</keyword>
<keyword evidence="1" id="KW-0732">Signal</keyword>
<evidence type="ECO:0000313" key="2">
    <source>
        <dbReference type="EMBL" id="AWL08145.1"/>
    </source>
</evidence>
<accession>A0A2S2DRZ1</accession>
<sequence length="318" mass="35426">MKKLISSYKRFLFLLPLSLLLTACPGPAPTPDPGVTESSYEDGVDRGIIENPELDEASGIVASKKNEGFLWSHNDSGDSNRLFLIDTFGKGMKQFVIQGAENRDWEDIALISDSNGSAVVYLADFGDNSAAYNSYAIYWFNEPNVSSINNATITGVQKLTFTLPDGSRDMECLLVDQKTKDVYIISKRETKKRLYKIPAGSFTNQANVKAEFVQELNFSVPFSTIDKIVTAYYVTAGDISPDNSEILVKNYFECYYWKRRTNETIPEALARTAKQVPYVGNSTEPQGEGIAFAADGGGYYTISEKVTAPVHLYYYKRK</sequence>